<feature type="region of interest" description="Disordered" evidence="6">
    <location>
        <begin position="762"/>
        <end position="784"/>
    </location>
</feature>
<dbReference type="CDD" id="cd20901">
    <property type="entry name" value="CC_AF10"/>
    <property type="match status" value="1"/>
</dbReference>
<dbReference type="Proteomes" id="UP001152747">
    <property type="component" value="Unassembled WGS sequence"/>
</dbReference>
<dbReference type="Gene3D" id="3.30.40.10">
    <property type="entry name" value="Zinc/RING finger domain, C3HC4 (zinc finger)"/>
    <property type="match status" value="2"/>
</dbReference>
<feature type="domain" description="PHD-type" evidence="7">
    <location>
        <begin position="29"/>
        <end position="81"/>
    </location>
</feature>
<dbReference type="InterPro" id="IPR049773">
    <property type="entry name" value="AF10-like_CC"/>
</dbReference>
<dbReference type="InterPro" id="IPR049781">
    <property type="entry name" value="AF10/AF17_PHD"/>
</dbReference>
<sequence>MHRAKIHLQNVPPLIPTASKIPAVMKEMLGGCCVCADENGWTDNPLIYCDGPNCEVAVHQGCYGIQVVPEGEWLCAKCSASSSTTLPQVSAAAAAQGVPLNGGSPLKKRFRCELCPSTFGALKRTDTNGWSHVICALYIPEVRFGDVHSMEPVILADVPNDRYDKICYICENSGKNQDAKFGACMSCNKIGCKRGFHVTCAQQKGLLCEEGGIAKNVKYCGYCENHLRKAQNDPLIKVIPACPVTRGHPSTVVTPSSQTANSHMLVESGLVRTPIIAPSNSGGTSSIFGASTNFSPPLTTSSRSSVALDITPPLNNMTHLLNGNGNGTANGVEQSVGAHLQQIQQAQNAAAAAAQLAAISQSTSENLNGNSIYSNNSQHLNSYFSNELASRIPANFLPNGDFHLNGTNDLEEKTVKAVLTAPLAKAKRNRPDMLEKTSTKRARLNAAARAAAASASASSAANPSATSPQIVGKSASMQRLISLVAPVVSETVSDFQRDRIADRTAAERRAAAAMSAPSTSAAAAEIVATATNGISSATSSATPSASVTKSHPTLPSSMEQLLERQWEQGSQLLMSQAHFDVAQLLTCLHQLKTENVRLEEQFGQLTKRLGHLSALNSRLAQPLGPLGSPEVAQAQAQAPPAPPQLSRPIATHPPVATPQPNSLAAQRATPAAAATVPATNLVEFAANLSPERLAQLNASATAINSMYRNSIIDPAILTQLVMNQNYLQNQQSVQNSAAQQLSNSQLFSRILQQQGNGQFAALVNSSQSSASQNPPPSATPSAAK</sequence>
<evidence type="ECO:0000313" key="10">
    <source>
        <dbReference type="Proteomes" id="UP001152747"/>
    </source>
</evidence>
<evidence type="ECO:0000256" key="2">
    <source>
        <dbReference type="ARBA" id="ARBA00022771"/>
    </source>
</evidence>
<dbReference type="AlphaFoldDB" id="A0A9P1IFL3"/>
<feature type="region of interest" description="Disordered" evidence="6">
    <location>
        <begin position="535"/>
        <end position="556"/>
    </location>
</feature>
<dbReference type="InterPro" id="IPR013083">
    <property type="entry name" value="Znf_RING/FYVE/PHD"/>
</dbReference>
<dbReference type="PANTHER" id="PTHR13793:SF107">
    <property type="entry name" value="BROMODOMAIN-CONTAINING PROTEIN HOMOLOG"/>
    <property type="match status" value="1"/>
</dbReference>
<accession>A0A9P1IFL3</accession>
<dbReference type="InterPro" id="IPR001965">
    <property type="entry name" value="Znf_PHD"/>
</dbReference>
<dbReference type="SMART" id="SM00249">
    <property type="entry name" value="PHD"/>
    <property type="match status" value="2"/>
</dbReference>
<dbReference type="Pfam" id="PF13831">
    <property type="entry name" value="PHD_2"/>
    <property type="match status" value="1"/>
</dbReference>
<evidence type="ECO:0000259" key="7">
    <source>
        <dbReference type="PROSITE" id="PS50016"/>
    </source>
</evidence>
<comment type="caution">
    <text evidence="9">The sequence shown here is derived from an EMBL/GenBank/DDBJ whole genome shotgun (WGS) entry which is preliminary data.</text>
</comment>
<feature type="compositionally biased region" description="Low complexity" evidence="6">
    <location>
        <begin position="535"/>
        <end position="550"/>
    </location>
</feature>
<keyword evidence="10" id="KW-1185">Reference proteome</keyword>
<evidence type="ECO:0008006" key="11">
    <source>
        <dbReference type="Google" id="ProtNLM"/>
    </source>
</evidence>
<dbReference type="InterPro" id="IPR011011">
    <property type="entry name" value="Znf_FYVE_PHD"/>
</dbReference>
<dbReference type="PROSITE" id="PS01359">
    <property type="entry name" value="ZF_PHD_1"/>
    <property type="match status" value="1"/>
</dbReference>
<keyword evidence="2 4" id="KW-0863">Zinc-finger</keyword>
<dbReference type="CDD" id="cd15672">
    <property type="entry name" value="ePHD_AF10_like"/>
    <property type="match status" value="1"/>
</dbReference>
<evidence type="ECO:0000313" key="9">
    <source>
        <dbReference type="EMBL" id="CAI5444454.1"/>
    </source>
</evidence>
<evidence type="ECO:0000256" key="4">
    <source>
        <dbReference type="PROSITE-ProRule" id="PRU00146"/>
    </source>
</evidence>
<dbReference type="EMBL" id="CANHGI010000003">
    <property type="protein sequence ID" value="CAI5444454.1"/>
    <property type="molecule type" value="Genomic_DNA"/>
</dbReference>
<feature type="domain" description="PHD-type" evidence="7">
    <location>
        <begin position="164"/>
        <end position="226"/>
    </location>
</feature>
<dbReference type="Pfam" id="PF13832">
    <property type="entry name" value="zf-HC5HC2H_2"/>
    <property type="match status" value="1"/>
</dbReference>
<evidence type="ECO:0000259" key="8">
    <source>
        <dbReference type="PROSITE" id="PS51805"/>
    </source>
</evidence>
<dbReference type="PANTHER" id="PTHR13793">
    <property type="entry name" value="PHD FINGER PROTEINS"/>
    <property type="match status" value="1"/>
</dbReference>
<keyword evidence="5" id="KW-0175">Coiled coil</keyword>
<protein>
    <recommendedName>
        <fullName evidence="11">Protein AF-10</fullName>
    </recommendedName>
</protein>
<evidence type="ECO:0000256" key="5">
    <source>
        <dbReference type="SAM" id="Coils"/>
    </source>
</evidence>
<dbReference type="SUPFAM" id="SSF57903">
    <property type="entry name" value="FYVE/PHD zinc finger"/>
    <property type="match status" value="1"/>
</dbReference>
<evidence type="ECO:0000256" key="3">
    <source>
        <dbReference type="ARBA" id="ARBA00022833"/>
    </source>
</evidence>
<reference evidence="9" key="1">
    <citation type="submission" date="2022-11" db="EMBL/GenBank/DDBJ databases">
        <authorList>
            <person name="Kikuchi T."/>
        </authorList>
    </citation>
    <scope>NUCLEOTIDE SEQUENCE</scope>
    <source>
        <strain evidence="9">PS1010</strain>
    </source>
</reference>
<feature type="region of interest" description="Disordered" evidence="6">
    <location>
        <begin position="620"/>
        <end position="670"/>
    </location>
</feature>
<feature type="coiled-coil region" evidence="5">
    <location>
        <begin position="581"/>
        <end position="608"/>
    </location>
</feature>
<dbReference type="InterPro" id="IPR019787">
    <property type="entry name" value="Znf_PHD-finger"/>
</dbReference>
<dbReference type="CDD" id="cd15574">
    <property type="entry name" value="PHD_AF10_AF17"/>
    <property type="match status" value="1"/>
</dbReference>
<dbReference type="OrthoDB" id="20839at2759"/>
<name>A0A9P1IFL3_9PELO</name>
<dbReference type="GO" id="GO:0006357">
    <property type="term" value="P:regulation of transcription by RNA polymerase II"/>
    <property type="evidence" value="ECO:0007669"/>
    <property type="project" value="TreeGrafter"/>
</dbReference>
<dbReference type="GO" id="GO:0008270">
    <property type="term" value="F:zinc ion binding"/>
    <property type="evidence" value="ECO:0007669"/>
    <property type="project" value="UniProtKB-KW"/>
</dbReference>
<evidence type="ECO:0000256" key="1">
    <source>
        <dbReference type="ARBA" id="ARBA00022723"/>
    </source>
</evidence>
<gene>
    <name evidence="9" type="ORF">CAMP_LOCUS7091</name>
</gene>
<evidence type="ECO:0000256" key="6">
    <source>
        <dbReference type="SAM" id="MobiDB-lite"/>
    </source>
</evidence>
<keyword evidence="1" id="KW-0479">Metal-binding</keyword>
<dbReference type="InterPro" id="IPR034732">
    <property type="entry name" value="EPHD"/>
</dbReference>
<keyword evidence="3" id="KW-0862">Zinc</keyword>
<dbReference type="PROSITE" id="PS50016">
    <property type="entry name" value="ZF_PHD_2"/>
    <property type="match status" value="2"/>
</dbReference>
<proteinExistence type="predicted"/>
<dbReference type="InterPro" id="IPR019786">
    <property type="entry name" value="Zinc_finger_PHD-type_CS"/>
</dbReference>
<dbReference type="InterPro" id="IPR050701">
    <property type="entry name" value="Histone_Mod_Regulator"/>
</dbReference>
<feature type="domain" description="PHD-type" evidence="8">
    <location>
        <begin position="109"/>
        <end position="227"/>
    </location>
</feature>
<organism evidence="9 10">
    <name type="scientific">Caenorhabditis angaria</name>
    <dbReference type="NCBI Taxonomy" id="860376"/>
    <lineage>
        <taxon>Eukaryota</taxon>
        <taxon>Metazoa</taxon>
        <taxon>Ecdysozoa</taxon>
        <taxon>Nematoda</taxon>
        <taxon>Chromadorea</taxon>
        <taxon>Rhabditida</taxon>
        <taxon>Rhabditina</taxon>
        <taxon>Rhabditomorpha</taxon>
        <taxon>Rhabditoidea</taxon>
        <taxon>Rhabditidae</taxon>
        <taxon>Peloderinae</taxon>
        <taxon>Caenorhabditis</taxon>
    </lineage>
</organism>
<dbReference type="PROSITE" id="PS51805">
    <property type="entry name" value="EPHD"/>
    <property type="match status" value="1"/>
</dbReference>